<keyword evidence="1" id="KW-0472">Membrane</keyword>
<keyword evidence="1" id="KW-0812">Transmembrane</keyword>
<feature type="transmembrane region" description="Helical" evidence="1">
    <location>
        <begin position="525"/>
        <end position="544"/>
    </location>
</feature>
<gene>
    <name evidence="2" type="ORF">K7X08_002680</name>
</gene>
<evidence type="ECO:0000313" key="2">
    <source>
        <dbReference type="EMBL" id="KAJ8525927.1"/>
    </source>
</evidence>
<sequence length="671" mass="75210">MAMQKWTLDFTVCGSSNSRFFVPFITKNGDAELDVGFYKGVVHPIVTSWSLLLSRMAMRMGRWLLQRCGSSNSRFFVPFIAKNGDAYGRWLYGVVHPIAASLSLSLPRMAMRMDVGFYKGVVHPIDFFVPFIAKNGDAYGRWLLQRCGSSNSRFFVPFIAKNGDAYGRWLYKADYLSFSLPRMAMQKWTLSFTVCGSSNSRFFVPFIAKNGNAYGRWLLQRCGSSNSRFFVPFIAKNGDAYGRWLYKGVVHPIASLSLSLPRMHAYGRWLYKGVVHPTSNSPFIAKNGDACGSSNSRFFVPFIAKNGDAKWTLALQRCGSSNSRFLSLSLPRMAMRMGRWLLQRCGSSNSRFFVPFIAKNGDAYGRWLLQRCGSSNSRFLSLSLPRMAMRMDAGFYKGVVHPIAASLSLSLPRMAMRMDAGFTKFGSSNRRFFVPFIAKNGDAYGRWLYKGVVHPIVALSLSLPRMAMRMDAFTKKWTLAFTVCGSSNSHFFSYSLPNDDAEPTLAFKGVVCPIEFFVPFIAKNGYAYGTVGFTGVVCPIVAFVPSLPRMVMRMDVGFYKGVWFIQYCFVPFIAKIDAYGRWLLQRCGSSTALLNLFIAKNGDVWTSAFTGGSSTRFDPFICQECDASGLAFTKKWTLAFTVSGFANSRLFVPFIAKNGDAYRCFTAVVIQ</sequence>
<keyword evidence="3" id="KW-1185">Reference proteome</keyword>
<dbReference type="EMBL" id="JAJAGQ010000033">
    <property type="protein sequence ID" value="KAJ8525927.1"/>
    <property type="molecule type" value="Genomic_DNA"/>
</dbReference>
<dbReference type="Proteomes" id="UP001152561">
    <property type="component" value="Unassembled WGS sequence"/>
</dbReference>
<accession>A0A9Q1L2R3</accession>
<organism evidence="2 3">
    <name type="scientific">Anisodus acutangulus</name>
    <dbReference type="NCBI Taxonomy" id="402998"/>
    <lineage>
        <taxon>Eukaryota</taxon>
        <taxon>Viridiplantae</taxon>
        <taxon>Streptophyta</taxon>
        <taxon>Embryophyta</taxon>
        <taxon>Tracheophyta</taxon>
        <taxon>Spermatophyta</taxon>
        <taxon>Magnoliopsida</taxon>
        <taxon>eudicotyledons</taxon>
        <taxon>Gunneridae</taxon>
        <taxon>Pentapetalae</taxon>
        <taxon>asterids</taxon>
        <taxon>lamiids</taxon>
        <taxon>Solanales</taxon>
        <taxon>Solanaceae</taxon>
        <taxon>Solanoideae</taxon>
        <taxon>Hyoscyameae</taxon>
        <taxon>Anisodus</taxon>
    </lineage>
</organism>
<comment type="caution">
    <text evidence="2">The sequence shown here is derived from an EMBL/GenBank/DDBJ whole genome shotgun (WGS) entry which is preliminary data.</text>
</comment>
<name>A0A9Q1L2R3_9SOLA</name>
<reference evidence="3" key="1">
    <citation type="journal article" date="2023" name="Proc. Natl. Acad. Sci. U.S.A.">
        <title>Genomic and structural basis for evolution of tropane alkaloid biosynthesis.</title>
        <authorList>
            <person name="Wanga Y.-J."/>
            <person name="Taina T."/>
            <person name="Yua J.-Y."/>
            <person name="Lia J."/>
            <person name="Xua B."/>
            <person name="Chenc J."/>
            <person name="D'Auriad J.C."/>
            <person name="Huanga J.-P."/>
            <person name="Huanga S.-X."/>
        </authorList>
    </citation>
    <scope>NUCLEOTIDE SEQUENCE [LARGE SCALE GENOMIC DNA]</scope>
    <source>
        <strain evidence="3">cv. KIB-2019</strain>
    </source>
</reference>
<evidence type="ECO:0000256" key="1">
    <source>
        <dbReference type="SAM" id="Phobius"/>
    </source>
</evidence>
<dbReference type="AlphaFoldDB" id="A0A9Q1L2R3"/>
<proteinExistence type="predicted"/>
<keyword evidence="1" id="KW-1133">Transmembrane helix</keyword>
<protein>
    <submittedName>
        <fullName evidence="2">Uncharacterized protein</fullName>
    </submittedName>
</protein>
<evidence type="ECO:0000313" key="3">
    <source>
        <dbReference type="Proteomes" id="UP001152561"/>
    </source>
</evidence>